<feature type="domain" description="SnoaL-like" evidence="1">
    <location>
        <begin position="9"/>
        <end position="108"/>
    </location>
</feature>
<protein>
    <submittedName>
        <fullName evidence="2">Nuclear transport factor 2 family protein</fullName>
    </submittedName>
</protein>
<dbReference type="EMBL" id="JAIFZM010000001">
    <property type="protein sequence ID" value="MCG3417736.1"/>
    <property type="molecule type" value="Genomic_DNA"/>
</dbReference>
<evidence type="ECO:0000259" key="1">
    <source>
        <dbReference type="Pfam" id="PF12680"/>
    </source>
</evidence>
<dbReference type="Proteomes" id="UP001199631">
    <property type="component" value="Unassembled WGS sequence"/>
</dbReference>
<dbReference type="AlphaFoldDB" id="A0AAW5AYG4"/>
<dbReference type="InterPro" id="IPR037401">
    <property type="entry name" value="SnoaL-like"/>
</dbReference>
<keyword evidence="3" id="KW-1185">Reference proteome</keyword>
<dbReference type="Pfam" id="PF12680">
    <property type="entry name" value="SnoaL_2"/>
    <property type="match status" value="1"/>
</dbReference>
<evidence type="ECO:0000313" key="3">
    <source>
        <dbReference type="Proteomes" id="UP001199631"/>
    </source>
</evidence>
<dbReference type="RefSeq" id="WP_106898210.1">
    <property type="nucleotide sequence ID" value="NZ_JAIFZM010000001.1"/>
</dbReference>
<proteinExistence type="predicted"/>
<organism evidence="2 3">
    <name type="scientific">Oceanobacillus jordanicus</name>
    <dbReference type="NCBI Taxonomy" id="2867266"/>
    <lineage>
        <taxon>Bacteria</taxon>
        <taxon>Bacillati</taxon>
        <taxon>Bacillota</taxon>
        <taxon>Bacilli</taxon>
        <taxon>Bacillales</taxon>
        <taxon>Bacillaceae</taxon>
        <taxon>Oceanobacillus</taxon>
    </lineage>
</organism>
<dbReference type="Gene3D" id="3.10.450.50">
    <property type="match status" value="1"/>
</dbReference>
<dbReference type="SUPFAM" id="SSF54427">
    <property type="entry name" value="NTF2-like"/>
    <property type="match status" value="1"/>
</dbReference>
<sequence>MTKNQEFFRKINNAFMTGDVDTIFANISENIVWNMVGSNVLEGKDTVIKEMEPMRGFETAHQTKQIITHGKTAVIEGTMAMEEEGVHKKYAFCDIYKLDKHKDGKISEITAYLIEIE</sequence>
<accession>A0AAW5AYG4</accession>
<dbReference type="InterPro" id="IPR032710">
    <property type="entry name" value="NTF2-like_dom_sf"/>
</dbReference>
<reference evidence="2 3" key="1">
    <citation type="journal article" date="2022" name="Evol. Bioinform. Online">
        <title>Draft Genome Sequence of Oceanobacillus jordanicus Strain GSFE11, a Halotolerant Plant Growth-Promoting Bacterial Endophyte Isolated From the Jordan Valley.</title>
        <authorList>
            <person name="Alhindi T."/>
            <person name="Albdaiwi R."/>
        </authorList>
    </citation>
    <scope>NUCLEOTIDE SEQUENCE [LARGE SCALE GENOMIC DNA]</scope>
    <source>
        <strain evidence="2 3">GSFE11</strain>
    </source>
</reference>
<gene>
    <name evidence="2" type="ORF">K3T81_01120</name>
</gene>
<name>A0AAW5AYG4_9BACI</name>
<comment type="caution">
    <text evidence="2">The sequence shown here is derived from an EMBL/GenBank/DDBJ whole genome shotgun (WGS) entry which is preliminary data.</text>
</comment>
<evidence type="ECO:0000313" key="2">
    <source>
        <dbReference type="EMBL" id="MCG3417736.1"/>
    </source>
</evidence>